<dbReference type="EMBL" id="FO203427">
    <property type="protein sequence ID" value="CCH48951.1"/>
    <property type="molecule type" value="Genomic_DNA"/>
</dbReference>
<dbReference type="Proteomes" id="UP000011724">
    <property type="component" value="Chromosome"/>
</dbReference>
<evidence type="ECO:0000313" key="9">
    <source>
        <dbReference type="Proteomes" id="UP000011724"/>
    </source>
</evidence>
<dbReference type="OrthoDB" id="9806536at2"/>
<reference evidence="8 9" key="1">
    <citation type="journal article" date="2013" name="PLoS ONE">
        <title>The first genomic and proteomic characterization of a deep-sea sulfate reducer: insights into the piezophilic lifestyle of Desulfovibrio piezophilus.</title>
        <authorList>
            <person name="Pradel N."/>
            <person name="Ji B."/>
            <person name="Gimenez G."/>
            <person name="Talla E."/>
            <person name="Lenoble P."/>
            <person name="Garel M."/>
            <person name="Tamburini C."/>
            <person name="Fourquet P."/>
            <person name="Lebrun R."/>
            <person name="Bertin P."/>
            <person name="Denis Y."/>
            <person name="Pophillat M."/>
            <person name="Barbe V."/>
            <person name="Ollivier B."/>
            <person name="Dolla A."/>
        </authorList>
    </citation>
    <scope>NUCLEOTIDE SEQUENCE [LARGE SCALE GENOMIC DNA]</scope>
    <source>
        <strain evidence="9">DSM 10523 / SB164P1</strain>
    </source>
</reference>
<keyword evidence="1" id="KW-0456">Lyase</keyword>
<accession>M1WK43</accession>
<evidence type="ECO:0000313" key="8">
    <source>
        <dbReference type="EMBL" id="CCH48951.1"/>
    </source>
</evidence>
<evidence type="ECO:0000259" key="6">
    <source>
        <dbReference type="Pfam" id="PF17805"/>
    </source>
</evidence>
<evidence type="ECO:0000256" key="2">
    <source>
        <dbReference type="ARBA" id="ARBA00023444"/>
    </source>
</evidence>
<protein>
    <recommendedName>
        <fullName evidence="4">siroheme decarboxylase</fullName>
        <ecNumber evidence="4">4.1.1.111</ecNumber>
    </recommendedName>
</protein>
<feature type="domain" description="Siroheme decarboxylase NirL-like HTH" evidence="7">
    <location>
        <begin position="9"/>
        <end position="55"/>
    </location>
</feature>
<comment type="similarity">
    <text evidence="3">Belongs to the Ahb/Nir family.</text>
</comment>
<proteinExistence type="inferred from homology"/>
<evidence type="ECO:0000256" key="5">
    <source>
        <dbReference type="ARBA" id="ARBA00048470"/>
    </source>
</evidence>
<dbReference type="RefSeq" id="WP_015414995.1">
    <property type="nucleotide sequence ID" value="NC_020409.1"/>
</dbReference>
<dbReference type="STRING" id="1322246.BN4_11716"/>
<dbReference type="BioCyc" id="DPIE1322246:BN4_RS08605-MONOMER"/>
<dbReference type="AlphaFoldDB" id="M1WK43"/>
<dbReference type="InterPro" id="IPR050684">
    <property type="entry name" value="HTH-Siroheme_Decarb"/>
</dbReference>
<dbReference type="Gene3D" id="3.30.70.3460">
    <property type="match status" value="1"/>
</dbReference>
<feature type="domain" description="Siroheme decarboxylase AsnC-like ligand binding" evidence="6">
    <location>
        <begin position="65"/>
        <end position="150"/>
    </location>
</feature>
<evidence type="ECO:0000256" key="4">
    <source>
        <dbReference type="ARBA" id="ARBA00023471"/>
    </source>
</evidence>
<name>M1WK43_PSEP2</name>
<evidence type="ECO:0000256" key="1">
    <source>
        <dbReference type="ARBA" id="ARBA00023239"/>
    </source>
</evidence>
<dbReference type="InterPro" id="IPR053953">
    <property type="entry name" value="NirdL-like_HTH"/>
</dbReference>
<dbReference type="PATRIC" id="fig|879567.3.peg.1801"/>
<reference evidence="9" key="2">
    <citation type="journal article" date="2013" name="Stand. Genomic Sci.">
        <title>Complete genome sequence of Desulfocapsa sulfexigens, a marine deltaproteobacterium specialized in disproportionating inorganic sulfur compounds.</title>
        <authorList>
            <person name="Finster K.W."/>
            <person name="Kjeldsen K.U."/>
            <person name="Kube M."/>
            <person name="Reinhardt R."/>
            <person name="Mussmann M."/>
            <person name="Amann R."/>
            <person name="Schreiber L."/>
        </authorList>
    </citation>
    <scope>NUCLEOTIDE SEQUENCE [LARGE SCALE GENOMIC DNA]</scope>
    <source>
        <strain evidence="9">DSM 10523 / SB164P1</strain>
    </source>
</reference>
<evidence type="ECO:0000259" key="7">
    <source>
        <dbReference type="Pfam" id="PF22451"/>
    </source>
</evidence>
<dbReference type="PANTHER" id="PTHR43413:SF1">
    <property type="entry name" value="SIROHEME DECARBOXYLASE NIRL SUBUNIT"/>
    <property type="match status" value="1"/>
</dbReference>
<dbReference type="KEGG" id="dpi:BN4_11716"/>
<dbReference type="Pfam" id="PF22451">
    <property type="entry name" value="NirdL-like_HTH"/>
    <property type="match status" value="1"/>
</dbReference>
<dbReference type="eggNOG" id="COG1522">
    <property type="taxonomic scope" value="Bacteria"/>
</dbReference>
<dbReference type="GO" id="GO:0016829">
    <property type="term" value="F:lyase activity"/>
    <property type="evidence" value="ECO:0007669"/>
    <property type="project" value="UniProtKB-KW"/>
</dbReference>
<evidence type="ECO:0000256" key="3">
    <source>
        <dbReference type="ARBA" id="ARBA00023457"/>
    </source>
</evidence>
<dbReference type="EC" id="4.1.1.111" evidence="4"/>
<dbReference type="PANTHER" id="PTHR43413">
    <property type="entry name" value="TRANSCRIPTIONAL REGULATOR, ASNC FAMILY"/>
    <property type="match status" value="1"/>
</dbReference>
<comment type="catalytic activity">
    <reaction evidence="5">
        <text>siroheme + 2 H(+) = 12,18-didecarboxysiroheme + 2 CO2</text>
        <dbReference type="Rhea" id="RHEA:19093"/>
        <dbReference type="ChEBI" id="CHEBI:15378"/>
        <dbReference type="ChEBI" id="CHEBI:16526"/>
        <dbReference type="ChEBI" id="CHEBI:60052"/>
        <dbReference type="ChEBI" id="CHEBI:140497"/>
        <dbReference type="EC" id="4.1.1.111"/>
    </reaction>
</comment>
<gene>
    <name evidence="8" type="ordered locus">BN4_11716</name>
</gene>
<organism evidence="8 9">
    <name type="scientific">Pseudodesulfovibrio piezophilus (strain DSM 21447 / JCM 15486 / C1TLV30)</name>
    <name type="common">Desulfovibrio piezophilus</name>
    <dbReference type="NCBI Taxonomy" id="1322246"/>
    <lineage>
        <taxon>Bacteria</taxon>
        <taxon>Pseudomonadati</taxon>
        <taxon>Thermodesulfobacteriota</taxon>
        <taxon>Desulfovibrionia</taxon>
        <taxon>Desulfovibrionales</taxon>
        <taxon>Desulfovibrionaceae</taxon>
    </lineage>
</organism>
<dbReference type="Pfam" id="PF17805">
    <property type="entry name" value="AsnC_trans_reg2"/>
    <property type="match status" value="1"/>
</dbReference>
<sequence>MAIQFTETEEKILALAGADLPDTERPFKTIADQVGVDEDVVLALLTDLKDRKVIRRFGATLRHQKAGYGHNAMVAWRIPEERDDEVGAIFAARPEISHCYIRRTYPEWTYNFYTMIHGERPGHVDDVVAELEKEVGVSDNCTLNSLKELKKTSMVYFK</sequence>
<comment type="pathway">
    <text evidence="2">Porphyrin-containing compound metabolism.</text>
</comment>
<dbReference type="InterPro" id="IPR040523">
    <property type="entry name" value="AsnC_trans_reg2"/>
</dbReference>
<dbReference type="HOGENOM" id="CLU_112007_0_1_7"/>
<keyword evidence="9" id="KW-1185">Reference proteome</keyword>